<proteinExistence type="predicted"/>
<sequence length="125" mass="13733">MGGCDDERTNFPSAFINDSSVSGLESEGGGDWVRSPPCSALVCILLNRQITPKLNQTFNDHHQSRIPKNNVHTCRSWCARLCCSSSSTSLLWPWFFSASALQRRLSSICVDASAAAFNSWVDSAF</sequence>
<protein>
    <submittedName>
        <fullName evidence="1">Uncharacterized protein</fullName>
    </submittedName>
</protein>
<evidence type="ECO:0000313" key="1">
    <source>
        <dbReference type="EMBL" id="MBA4618221.1"/>
    </source>
</evidence>
<reference evidence="1" key="2">
    <citation type="submission" date="2020-07" db="EMBL/GenBank/DDBJ databases">
        <authorList>
            <person name="Vera ALvarez R."/>
            <person name="Arias-Moreno D.M."/>
            <person name="Jimenez-Jacinto V."/>
            <person name="Jimenez-Bremont J.F."/>
            <person name="Swaminathan K."/>
            <person name="Moose S.P."/>
            <person name="Guerrero-Gonzalez M.L."/>
            <person name="Marino-Ramirez L."/>
            <person name="Landsman D."/>
            <person name="Rodriguez-Kessler M."/>
            <person name="Delgado-Sanchez P."/>
        </authorList>
    </citation>
    <scope>NUCLEOTIDE SEQUENCE</scope>
    <source>
        <tissue evidence="1">Cladode</tissue>
    </source>
</reference>
<organism evidence="1">
    <name type="scientific">Opuntia streptacantha</name>
    <name type="common">Prickly pear cactus</name>
    <name type="synonym">Opuntia cardona</name>
    <dbReference type="NCBI Taxonomy" id="393608"/>
    <lineage>
        <taxon>Eukaryota</taxon>
        <taxon>Viridiplantae</taxon>
        <taxon>Streptophyta</taxon>
        <taxon>Embryophyta</taxon>
        <taxon>Tracheophyta</taxon>
        <taxon>Spermatophyta</taxon>
        <taxon>Magnoliopsida</taxon>
        <taxon>eudicotyledons</taxon>
        <taxon>Gunneridae</taxon>
        <taxon>Pentapetalae</taxon>
        <taxon>Caryophyllales</taxon>
        <taxon>Cactineae</taxon>
        <taxon>Cactaceae</taxon>
        <taxon>Opuntioideae</taxon>
        <taxon>Opuntia</taxon>
    </lineage>
</organism>
<name>A0A7C9CH77_OPUST</name>
<accession>A0A7C9CH77</accession>
<reference evidence="1" key="1">
    <citation type="journal article" date="2013" name="J. Plant Res.">
        <title>Effect of fungi and light on seed germination of three Opuntia species from semiarid lands of central Mexico.</title>
        <authorList>
            <person name="Delgado-Sanchez P."/>
            <person name="Jimenez-Bremont J.F."/>
            <person name="Guerrero-Gonzalez Mde L."/>
            <person name="Flores J."/>
        </authorList>
    </citation>
    <scope>NUCLEOTIDE SEQUENCE</scope>
    <source>
        <tissue evidence="1">Cladode</tissue>
    </source>
</reference>
<dbReference type="AlphaFoldDB" id="A0A7C9CH77"/>
<dbReference type="EMBL" id="GISG01019391">
    <property type="protein sequence ID" value="MBA4618221.1"/>
    <property type="molecule type" value="Transcribed_RNA"/>
</dbReference>